<feature type="coiled-coil region" evidence="1">
    <location>
        <begin position="511"/>
        <end position="660"/>
    </location>
</feature>
<feature type="compositionally biased region" description="Polar residues" evidence="2">
    <location>
        <begin position="791"/>
        <end position="813"/>
    </location>
</feature>
<dbReference type="InterPro" id="IPR009060">
    <property type="entry name" value="UBA-like_sf"/>
</dbReference>
<dbReference type="PANTHER" id="PTHR11216:SF170">
    <property type="entry name" value="DYNAMIN ASSOCIATED PROTEIN 160, ISOFORM D"/>
    <property type="match status" value="1"/>
</dbReference>
<dbReference type="GO" id="GO:0016197">
    <property type="term" value="P:endosomal transport"/>
    <property type="evidence" value="ECO:0007669"/>
    <property type="project" value="TreeGrafter"/>
</dbReference>
<feature type="compositionally biased region" description="Polar residues" evidence="2">
    <location>
        <begin position="897"/>
        <end position="907"/>
    </location>
</feature>
<accession>A0A9W8B9S3</accession>
<feature type="compositionally biased region" description="Low complexity" evidence="2">
    <location>
        <begin position="766"/>
        <end position="778"/>
    </location>
</feature>
<feature type="compositionally biased region" description="Basic and acidic residues" evidence="2">
    <location>
        <begin position="831"/>
        <end position="847"/>
    </location>
</feature>
<dbReference type="Proteomes" id="UP001151582">
    <property type="component" value="Unassembled WGS sequence"/>
</dbReference>
<evidence type="ECO:0000256" key="1">
    <source>
        <dbReference type="SAM" id="Coils"/>
    </source>
</evidence>
<feature type="domain" description="UBA" evidence="3">
    <location>
        <begin position="1292"/>
        <end position="1332"/>
    </location>
</feature>
<evidence type="ECO:0000259" key="3">
    <source>
        <dbReference type="PROSITE" id="PS50030"/>
    </source>
</evidence>
<dbReference type="GO" id="GO:0005886">
    <property type="term" value="C:plasma membrane"/>
    <property type="evidence" value="ECO:0007669"/>
    <property type="project" value="TreeGrafter"/>
</dbReference>
<feature type="compositionally biased region" description="Polar residues" evidence="2">
    <location>
        <begin position="938"/>
        <end position="954"/>
    </location>
</feature>
<feature type="compositionally biased region" description="Polar residues" evidence="2">
    <location>
        <begin position="1063"/>
        <end position="1076"/>
    </location>
</feature>
<feature type="compositionally biased region" description="Low complexity" evidence="2">
    <location>
        <begin position="1000"/>
        <end position="1009"/>
    </location>
</feature>
<dbReference type="CDD" id="cd14270">
    <property type="entry name" value="UBA"/>
    <property type="match status" value="1"/>
</dbReference>
<feature type="domain" description="EF-hand" evidence="5">
    <location>
        <begin position="323"/>
        <end position="358"/>
    </location>
</feature>
<organism evidence="6 7">
    <name type="scientific">Dimargaris verticillata</name>
    <dbReference type="NCBI Taxonomy" id="2761393"/>
    <lineage>
        <taxon>Eukaryota</taxon>
        <taxon>Fungi</taxon>
        <taxon>Fungi incertae sedis</taxon>
        <taxon>Zoopagomycota</taxon>
        <taxon>Kickxellomycotina</taxon>
        <taxon>Dimargaritomycetes</taxon>
        <taxon>Dimargaritales</taxon>
        <taxon>Dimargaritaceae</taxon>
        <taxon>Dimargaris</taxon>
    </lineage>
</organism>
<feature type="domain" description="EH" evidence="4">
    <location>
        <begin position="290"/>
        <end position="379"/>
    </location>
</feature>
<feature type="region of interest" description="Disordered" evidence="2">
    <location>
        <begin position="764"/>
        <end position="1033"/>
    </location>
</feature>
<dbReference type="OrthoDB" id="524326at2759"/>
<dbReference type="EMBL" id="JANBQB010000075">
    <property type="protein sequence ID" value="KAJ1982992.1"/>
    <property type="molecule type" value="Genomic_DNA"/>
</dbReference>
<dbReference type="PROSITE" id="PS50030">
    <property type="entry name" value="UBA"/>
    <property type="match status" value="1"/>
</dbReference>
<dbReference type="InterPro" id="IPR000261">
    <property type="entry name" value="EH_dom"/>
</dbReference>
<evidence type="ECO:0000256" key="2">
    <source>
        <dbReference type="SAM" id="MobiDB-lite"/>
    </source>
</evidence>
<dbReference type="GO" id="GO:0006897">
    <property type="term" value="P:endocytosis"/>
    <property type="evidence" value="ECO:0007669"/>
    <property type="project" value="TreeGrafter"/>
</dbReference>
<dbReference type="SMART" id="SM00165">
    <property type="entry name" value="UBA"/>
    <property type="match status" value="1"/>
</dbReference>
<feature type="region of interest" description="Disordered" evidence="2">
    <location>
        <begin position="691"/>
        <end position="731"/>
    </location>
</feature>
<dbReference type="PANTHER" id="PTHR11216">
    <property type="entry name" value="EH DOMAIN"/>
    <property type="match status" value="1"/>
</dbReference>
<dbReference type="InterPro" id="IPR015940">
    <property type="entry name" value="UBA"/>
</dbReference>
<feature type="compositionally biased region" description="Low complexity" evidence="2">
    <location>
        <begin position="887"/>
        <end position="896"/>
    </location>
</feature>
<dbReference type="CDD" id="cd00052">
    <property type="entry name" value="EH"/>
    <property type="match status" value="3"/>
</dbReference>
<dbReference type="SUPFAM" id="SSF47473">
    <property type="entry name" value="EF-hand"/>
    <property type="match status" value="3"/>
</dbReference>
<dbReference type="SUPFAM" id="SSF46934">
    <property type="entry name" value="UBA-like"/>
    <property type="match status" value="1"/>
</dbReference>
<gene>
    <name evidence="6" type="ORF">H4R34_001534</name>
</gene>
<feature type="region of interest" description="Disordered" evidence="2">
    <location>
        <begin position="1063"/>
        <end position="1193"/>
    </location>
</feature>
<evidence type="ECO:0000313" key="6">
    <source>
        <dbReference type="EMBL" id="KAJ1982992.1"/>
    </source>
</evidence>
<keyword evidence="1" id="KW-0175">Coiled coil</keyword>
<dbReference type="Pfam" id="PF12763">
    <property type="entry name" value="EH"/>
    <property type="match status" value="3"/>
</dbReference>
<feature type="region of interest" description="Disordered" evidence="2">
    <location>
        <begin position="1206"/>
        <end position="1294"/>
    </location>
</feature>
<feature type="domain" description="EH" evidence="4">
    <location>
        <begin position="20"/>
        <end position="107"/>
    </location>
</feature>
<dbReference type="InterPro" id="IPR002048">
    <property type="entry name" value="EF_hand_dom"/>
</dbReference>
<dbReference type="GO" id="GO:0005509">
    <property type="term" value="F:calcium ion binding"/>
    <property type="evidence" value="ECO:0007669"/>
    <property type="project" value="InterPro"/>
</dbReference>
<keyword evidence="7" id="KW-1185">Reference proteome</keyword>
<evidence type="ECO:0000313" key="7">
    <source>
        <dbReference type="Proteomes" id="UP001151582"/>
    </source>
</evidence>
<dbReference type="GO" id="GO:0005737">
    <property type="term" value="C:cytoplasm"/>
    <property type="evidence" value="ECO:0007669"/>
    <property type="project" value="TreeGrafter"/>
</dbReference>
<feature type="region of interest" description="Disordered" evidence="2">
    <location>
        <begin position="414"/>
        <end position="438"/>
    </location>
</feature>
<protein>
    <submittedName>
        <fullName evidence="6">Uncharacterized protein</fullName>
    </submittedName>
</protein>
<feature type="compositionally biased region" description="Low complexity" evidence="2">
    <location>
        <begin position="848"/>
        <end position="876"/>
    </location>
</feature>
<dbReference type="SMART" id="SM00027">
    <property type="entry name" value="EH"/>
    <property type="match status" value="3"/>
</dbReference>
<proteinExistence type="predicted"/>
<evidence type="ECO:0000259" key="4">
    <source>
        <dbReference type="PROSITE" id="PS50031"/>
    </source>
</evidence>
<dbReference type="Pfam" id="PF00627">
    <property type="entry name" value="UBA"/>
    <property type="match status" value="1"/>
</dbReference>
<dbReference type="Gene3D" id="1.10.8.10">
    <property type="entry name" value="DNA helicase RuvA subunit, C-terminal domain"/>
    <property type="match status" value="1"/>
</dbReference>
<sequence>MASSPPPPSTMGAWTPSSAEAGYFARLFRTVDTDNAGHIMGHQAVPFFTRSGLPPTVLGEIWELADTQHNGRLDPTAFSIAMKLIALAQNGEQATLANLPKPTGLPTFSGIAMDSSGATETSPARSASPMPALGVTSGEVLSDKERAKYTRLFHNCQPRDGLLDGDKARQVFMKSKLPVETLGRVWDLADTRRRGTLDLADFMIAMYYVQRMMEGRTSTPPSHVPPSLLASARASLPGPTLNQARSTFSPDLSQFEALGHARSNTPSGLSSPPSVQDALPLSIWAISPEEKTQSDRFFATLDPKKEGQVSGEDAVPFFLKSKLPETDLARVWDLADHHKRGRLNQEEFAVALHLIREKLAGKPIPSALPDSLLPPSYRAPTATHVKSPSSKALASGSRPLSPINLLDAFQPLNTPARSESPLQSHSSMHRARSPAALTTTTSLAFDPLKEGYHRPVSVANNTVRSRPSVGQLAQSASPVISAGPTSVGQLAGLQATLAQKHGAVSDLLSQRASLESTNGSLQAQVNELSTQVSQVQARIDQEESLIRTLESDIAQNQQASAQMQRDLAEAEVKQAELSKQKQAKQAELAQAQTQTSSFQQRLQGLLAEVQRAQQDIDRYTQQIQLDHQRAEIGNRQLIQIQAERDQLQRQLHEMREAAQARHVEAHALAERTAQVRQEVQQLGEAIAQAHEDPSLPTPSPALHPPGSTAHPETDQPPLSRATTPEVSATKPAPDFTAAQEDLQAPRAAAAPEPDTFPQAAELQPLAASTAQATATDSSHPPPWATTPEPDLQNSDQPTATTFPGATSDSQSESPFADALTTPPEGAFAAAFEDHFDPTDAWPKDLPKTETPPFATTATPMTTAPLSSSHPPVLPVSTARDSTPVPPVTTTTEAPTADQPQISQSESAASKDDFDALFADMPIASDGQAEDQALARAPETQSPQCRAQSPESTPSGDEEFTVTLDPTFDEPPALTSNATAVTSAPTTDQPPSTGFSADFDAAFGLSASAGPSPPASVPKVTVAPLDSAEPSAQTITGDIKDFEARFPDMSDLDPFSRLARSSTLHSISNGRRGSETLSPRLPQELDVKPTAKDDLAFLFSGPSPSKQSDHVPLTSQAHSSPSSPRPSGKPKKATFDEANLDSLSRETEAYSQPIPRTRGRLAGKGQQGSDGLPTRPMSEHPTSPKKSRFAPSRLNVFAKNRLSFAPFMKSSKHGGSLGKVGGSKPTEPSSPRSNAGLASRPKSVAVSSSSFAITPEDFESAHLSPYPRSTGLPQQPAATKPTPGSDRPTAEDAPDSAEVKMLVGMGFPRDRVIEALEVNDFDIQRATDYLLSY</sequence>
<feature type="compositionally biased region" description="Polar residues" evidence="2">
    <location>
        <begin position="973"/>
        <end position="994"/>
    </location>
</feature>
<feature type="compositionally biased region" description="Basic and acidic residues" evidence="2">
    <location>
        <begin position="1082"/>
        <end position="1094"/>
    </location>
</feature>
<feature type="compositionally biased region" description="Polar residues" evidence="2">
    <location>
        <begin position="414"/>
        <end position="426"/>
    </location>
</feature>
<dbReference type="PROSITE" id="PS50031">
    <property type="entry name" value="EH"/>
    <property type="match status" value="3"/>
</dbReference>
<name>A0A9W8B9S3_9FUNG</name>
<dbReference type="Gene3D" id="1.10.238.10">
    <property type="entry name" value="EF-hand"/>
    <property type="match status" value="3"/>
</dbReference>
<dbReference type="Gene3D" id="1.10.287.1490">
    <property type="match status" value="1"/>
</dbReference>
<feature type="domain" description="EH" evidence="4">
    <location>
        <begin position="145"/>
        <end position="235"/>
    </location>
</feature>
<reference evidence="6" key="1">
    <citation type="submission" date="2022-07" db="EMBL/GenBank/DDBJ databases">
        <title>Phylogenomic reconstructions and comparative analyses of Kickxellomycotina fungi.</title>
        <authorList>
            <person name="Reynolds N.K."/>
            <person name="Stajich J.E."/>
            <person name="Barry K."/>
            <person name="Grigoriev I.V."/>
            <person name="Crous P."/>
            <person name="Smith M.E."/>
        </authorList>
    </citation>
    <scope>NUCLEOTIDE SEQUENCE</scope>
    <source>
        <strain evidence="6">RSA 567</strain>
    </source>
</reference>
<feature type="compositionally biased region" description="Low complexity" evidence="2">
    <location>
        <begin position="1242"/>
        <end position="1251"/>
    </location>
</feature>
<comment type="caution">
    <text evidence="6">The sequence shown here is derived from an EMBL/GenBank/DDBJ whole genome shotgun (WGS) entry which is preliminary data.</text>
</comment>
<dbReference type="PROSITE" id="PS50222">
    <property type="entry name" value="EF_HAND_2"/>
    <property type="match status" value="1"/>
</dbReference>
<dbReference type="InterPro" id="IPR011992">
    <property type="entry name" value="EF-hand-dom_pair"/>
</dbReference>
<evidence type="ECO:0000259" key="5">
    <source>
        <dbReference type="PROSITE" id="PS50222"/>
    </source>
</evidence>